<evidence type="ECO:0000259" key="1">
    <source>
        <dbReference type="Pfam" id="PF12773"/>
    </source>
</evidence>
<dbReference type="InterPro" id="IPR025874">
    <property type="entry name" value="DZR"/>
</dbReference>
<gene>
    <name evidence="2" type="ORF">FTO68_11035</name>
</gene>
<dbReference type="InterPro" id="IPR036013">
    <property type="entry name" value="Band_7/SPFH_dom_sf"/>
</dbReference>
<feature type="domain" description="DZANK-type" evidence="1">
    <location>
        <begin position="17"/>
        <end position="61"/>
    </location>
</feature>
<dbReference type="EMBL" id="VOTZ01000034">
    <property type="protein sequence ID" value="MCQ1539511.1"/>
    <property type="molecule type" value="Genomic_DNA"/>
</dbReference>
<dbReference type="AlphaFoldDB" id="A0ABD4TL06"/>
<proteinExistence type="predicted"/>
<reference evidence="2 3" key="1">
    <citation type="submission" date="2019-08" db="EMBL/GenBank/DDBJ databases">
        <authorList>
            <person name="Chen S.-C."/>
            <person name="Lai M.-C."/>
            <person name="You Y.-T."/>
        </authorList>
    </citation>
    <scope>NUCLEOTIDE SEQUENCE [LARGE SCALE GENOMIC DNA]</scope>
    <source>
        <strain evidence="2 3">P2F9704a</strain>
    </source>
</reference>
<protein>
    <submittedName>
        <fullName evidence="2">Zinc-ribbon domain-containing protein</fullName>
    </submittedName>
</protein>
<organism evidence="2 3">
    <name type="scientific">Methanocalculus taiwanensis</name>
    <dbReference type="NCBI Taxonomy" id="106207"/>
    <lineage>
        <taxon>Archaea</taxon>
        <taxon>Methanobacteriati</taxon>
        <taxon>Methanobacteriota</taxon>
        <taxon>Stenosarchaea group</taxon>
        <taxon>Methanomicrobia</taxon>
        <taxon>Methanomicrobiales</taxon>
        <taxon>Methanocalculaceae</taxon>
        <taxon>Methanocalculus</taxon>
    </lineage>
</organism>
<evidence type="ECO:0000313" key="2">
    <source>
        <dbReference type="EMBL" id="MCQ1539511.1"/>
    </source>
</evidence>
<sequence length="615" mass="68291">MKNGGIMIFKTKSDTGCPKCNAPIEPDAKFCPKCGTKTSSSSCIKCGGSIPADAKFCPTCGADQQTSKIRSFVGLDDEDFSRQHEWKRSPGDFARRFEVEDLRGMLKKTVTVAEGTRALLFQGGAFVADLSSGHYSIGNILDSKLPINLDNRASVVLVDDGIIPVDFTVDKTRGRTQDSIAVGLHGRLSVRSVDSEKLIANLLKGKSRVQLDDLIRDLSSDLEMVVQSVLRNYRVDELYGNTGLKKSIEDEIRSHIGTTITGFGFEIEGLRFVSSDDSEWADIIAQRGDLAKTVAGKAIEIDLEQQIRSLLSDDRINHLQTEEKVTAYTHDLAKAGVIRDHEVIELKAELLRNREDSEIQRRIIRERVELAHRHVLEKMDAEHGISINDTRQEHDYKWKEREQDLEAREIDQLINKKRQWDEALQAKRSAEQELKHQALEKDVDLEGRRLEHRSNASVEALLSTVDGKSGEQITELEKMKRAAALTEEQIIALSAKESAAVADAMKAKFGSDRMEELFKLRMQDQERYIETVRSMSTENAERLKSVMDKALDAMDNTATARSHAHRPQGATVVASGGLQPTIINPVQPGGGNTCPSCGVSNNASSQFCKGCGERL</sequence>
<name>A0ABD4TL06_9EURY</name>
<accession>A0ABD4TL06</accession>
<dbReference type="Proteomes" id="UP001524383">
    <property type="component" value="Unassembled WGS sequence"/>
</dbReference>
<keyword evidence="3" id="KW-1185">Reference proteome</keyword>
<evidence type="ECO:0000313" key="3">
    <source>
        <dbReference type="Proteomes" id="UP001524383"/>
    </source>
</evidence>
<dbReference type="SUPFAM" id="SSF117892">
    <property type="entry name" value="Band 7/SPFH domain"/>
    <property type="match status" value="1"/>
</dbReference>
<comment type="caution">
    <text evidence="2">The sequence shown here is derived from an EMBL/GenBank/DDBJ whole genome shotgun (WGS) entry which is preliminary data.</text>
</comment>
<dbReference type="Pfam" id="PF12773">
    <property type="entry name" value="DZR"/>
    <property type="match status" value="1"/>
</dbReference>